<sequence length="28" mass="2906">MRTMPGLSASPAAQSIDIDDDGQIVGLF</sequence>
<dbReference type="InterPro" id="IPR000559">
    <property type="entry name" value="Formate_THF_ligase"/>
</dbReference>
<reference evidence="4 6" key="1">
    <citation type="submission" date="2019-03" db="EMBL/GenBank/DDBJ databases">
        <title>Whole genome sequence of a novel Rubrobacter taiwanensis strain, isolated from Yellowstone National Park.</title>
        <authorList>
            <person name="Freed S."/>
            <person name="Ramaley R.F."/>
            <person name="Kyndt J.A."/>
        </authorList>
    </citation>
    <scope>NUCLEOTIDE SEQUENCE [LARGE SCALE GENOMIC DNA]</scope>
    <source>
        <strain evidence="4 6">Yellowstone</strain>
    </source>
</reference>
<dbReference type="EMBL" id="SKBU01000006">
    <property type="protein sequence ID" value="TCJ20136.1"/>
    <property type="molecule type" value="Genomic_DNA"/>
</dbReference>
<evidence type="ECO:0000313" key="5">
    <source>
        <dbReference type="EMBL" id="TCJ20136.1"/>
    </source>
</evidence>
<keyword evidence="2" id="KW-0547">Nucleotide-binding</keyword>
<dbReference type="GO" id="GO:0005524">
    <property type="term" value="F:ATP binding"/>
    <property type="evidence" value="ECO:0007669"/>
    <property type="project" value="UniProtKB-KW"/>
</dbReference>
<protein>
    <submittedName>
        <fullName evidence="4">Formate--tetrahydrofolate ligase</fullName>
    </submittedName>
</protein>
<evidence type="ECO:0000313" key="6">
    <source>
        <dbReference type="Proteomes" id="UP000295244"/>
    </source>
</evidence>
<comment type="caution">
    <text evidence="4">The sequence shown here is derived from an EMBL/GenBank/DDBJ whole genome shotgun (WGS) entry which is preliminary data.</text>
</comment>
<keyword evidence="1 4" id="KW-0436">Ligase</keyword>
<evidence type="ECO:0000256" key="3">
    <source>
        <dbReference type="ARBA" id="ARBA00022840"/>
    </source>
</evidence>
<organism evidence="4 6">
    <name type="scientific">Rubrobacter taiwanensis</name>
    <dbReference type="NCBI Taxonomy" id="185139"/>
    <lineage>
        <taxon>Bacteria</taxon>
        <taxon>Bacillati</taxon>
        <taxon>Actinomycetota</taxon>
        <taxon>Rubrobacteria</taxon>
        <taxon>Rubrobacterales</taxon>
        <taxon>Rubrobacteraceae</taxon>
        <taxon>Rubrobacter</taxon>
    </lineage>
</organism>
<name>A0A4R1BCU7_9ACTN</name>
<keyword evidence="6" id="KW-1185">Reference proteome</keyword>
<dbReference type="RefSeq" id="WP_132688798.1">
    <property type="nucleotide sequence ID" value="NZ_SKBU01000006.1"/>
</dbReference>
<keyword evidence="3" id="KW-0067">ATP-binding</keyword>
<dbReference type="Pfam" id="PF01268">
    <property type="entry name" value="FTHFS"/>
    <property type="match status" value="1"/>
</dbReference>
<evidence type="ECO:0000313" key="4">
    <source>
        <dbReference type="EMBL" id="TCJ14788.1"/>
    </source>
</evidence>
<dbReference type="GO" id="GO:0004329">
    <property type="term" value="F:formate-tetrahydrofolate ligase activity"/>
    <property type="evidence" value="ECO:0007669"/>
    <property type="project" value="InterPro"/>
</dbReference>
<evidence type="ECO:0000256" key="2">
    <source>
        <dbReference type="ARBA" id="ARBA00022741"/>
    </source>
</evidence>
<dbReference type="AlphaFoldDB" id="A0A4R1BCU7"/>
<dbReference type="EMBL" id="SKBU01000032">
    <property type="protein sequence ID" value="TCJ14788.1"/>
    <property type="molecule type" value="Genomic_DNA"/>
</dbReference>
<proteinExistence type="predicted"/>
<gene>
    <name evidence="5" type="ORF">E0L93_03955</name>
    <name evidence="4" type="ORF">E0L93_14160</name>
</gene>
<feature type="non-terminal residue" evidence="4">
    <location>
        <position position="1"/>
    </location>
</feature>
<evidence type="ECO:0000256" key="1">
    <source>
        <dbReference type="ARBA" id="ARBA00022598"/>
    </source>
</evidence>
<accession>A0A4R1BCU7</accession>
<dbReference type="Proteomes" id="UP000295244">
    <property type="component" value="Unassembled WGS sequence"/>
</dbReference>